<evidence type="ECO:0000313" key="3">
    <source>
        <dbReference type="Proteomes" id="UP001239795"/>
    </source>
</evidence>
<reference evidence="2 3" key="1">
    <citation type="submission" date="2016-10" db="EMBL/GenBank/DDBJ databases">
        <title>The genome sequence of Colletotrichum fioriniae PJ7.</title>
        <authorList>
            <person name="Baroncelli R."/>
        </authorList>
    </citation>
    <scope>NUCLEOTIDE SEQUENCE [LARGE SCALE GENOMIC DNA]</scope>
    <source>
        <strain evidence="2">Col 31</strain>
    </source>
</reference>
<evidence type="ECO:0000313" key="2">
    <source>
        <dbReference type="EMBL" id="KAK1454406.1"/>
    </source>
</evidence>
<comment type="caution">
    <text evidence="2">The sequence shown here is derived from an EMBL/GenBank/DDBJ whole genome shotgun (WGS) entry which is preliminary data.</text>
</comment>
<accession>A0AAI9XLT9</accession>
<keyword evidence="3" id="KW-1185">Reference proteome</keyword>
<evidence type="ECO:0000256" key="1">
    <source>
        <dbReference type="SAM" id="MobiDB-lite"/>
    </source>
</evidence>
<proteinExistence type="predicted"/>
<feature type="compositionally biased region" description="Low complexity" evidence="1">
    <location>
        <begin position="1"/>
        <end position="16"/>
    </location>
</feature>
<feature type="region of interest" description="Disordered" evidence="1">
    <location>
        <begin position="1"/>
        <end position="24"/>
    </location>
</feature>
<sequence>MVRSPPRSSCPSPSASELADSAARERAQDELDRQLLTKTKFWDLDTLEENAHLPQEHHGALDVFQDVLSLEFMRRNTKKVTLQGFERFFCMVHDLLHQRLDIALARGSGDRDIYHPTVLFVEPKQLLALGMTILQEGTERGRTLGGFVDKHIDRRERQSALHLVISSCKGDCHQYSGERQDVRDYWAGELADEEFQEIWYCVCD</sequence>
<dbReference type="Proteomes" id="UP001239795">
    <property type="component" value="Unassembled WGS sequence"/>
</dbReference>
<organism evidence="2 3">
    <name type="scientific">Colletotrichum melonis</name>
    <dbReference type="NCBI Taxonomy" id="1209925"/>
    <lineage>
        <taxon>Eukaryota</taxon>
        <taxon>Fungi</taxon>
        <taxon>Dikarya</taxon>
        <taxon>Ascomycota</taxon>
        <taxon>Pezizomycotina</taxon>
        <taxon>Sordariomycetes</taxon>
        <taxon>Hypocreomycetidae</taxon>
        <taxon>Glomerellales</taxon>
        <taxon>Glomerellaceae</taxon>
        <taxon>Colletotrichum</taxon>
        <taxon>Colletotrichum acutatum species complex</taxon>
    </lineage>
</organism>
<dbReference type="EMBL" id="MLGG01000034">
    <property type="protein sequence ID" value="KAK1454406.1"/>
    <property type="molecule type" value="Genomic_DNA"/>
</dbReference>
<gene>
    <name evidence="2" type="ORF">CMEL01_16727</name>
</gene>
<protein>
    <submittedName>
        <fullName evidence="2">Uncharacterized protein</fullName>
    </submittedName>
</protein>
<name>A0AAI9XLT9_9PEZI</name>
<dbReference type="AlphaFoldDB" id="A0AAI9XLT9"/>